<dbReference type="Gene3D" id="3.30.700.10">
    <property type="entry name" value="Glycoprotein, Type 4 Pilin"/>
    <property type="match status" value="1"/>
</dbReference>
<dbReference type="STRING" id="1122156.SAMN02745117_01337"/>
<dbReference type="RefSeq" id="WP_327068578.1">
    <property type="nucleotide sequence ID" value="NZ_FQUZ01000013.1"/>
</dbReference>
<proteinExistence type="predicted"/>
<dbReference type="Pfam" id="PF16732">
    <property type="entry name" value="ComP_DUS"/>
    <property type="match status" value="1"/>
</dbReference>
<gene>
    <name evidence="2" type="ORF">SAMN02745117_01337</name>
</gene>
<dbReference type="InterPro" id="IPR012902">
    <property type="entry name" value="N_methyl_site"/>
</dbReference>
<name>A0A1M4YYY1_9BURK</name>
<reference evidence="2 3" key="1">
    <citation type="submission" date="2016-11" db="EMBL/GenBank/DDBJ databases">
        <authorList>
            <person name="Jaros S."/>
            <person name="Januszkiewicz K."/>
            <person name="Wedrychowicz H."/>
        </authorList>
    </citation>
    <scope>NUCLEOTIDE SEQUENCE [LARGE SCALE GENOMIC DNA]</scope>
    <source>
        <strain evidence="2 3">DSM 16112</strain>
    </source>
</reference>
<dbReference type="Pfam" id="PF07963">
    <property type="entry name" value="N_methyl"/>
    <property type="match status" value="1"/>
</dbReference>
<evidence type="ECO:0000313" key="2">
    <source>
        <dbReference type="EMBL" id="SHF11019.1"/>
    </source>
</evidence>
<accession>A0A1M4YYY1</accession>
<organism evidence="2 3">
    <name type="scientific">Lampropedia hyalina DSM 16112</name>
    <dbReference type="NCBI Taxonomy" id="1122156"/>
    <lineage>
        <taxon>Bacteria</taxon>
        <taxon>Pseudomonadati</taxon>
        <taxon>Pseudomonadota</taxon>
        <taxon>Betaproteobacteria</taxon>
        <taxon>Burkholderiales</taxon>
        <taxon>Comamonadaceae</taxon>
        <taxon>Lampropedia</taxon>
    </lineage>
</organism>
<evidence type="ECO:0000313" key="3">
    <source>
        <dbReference type="Proteomes" id="UP000184327"/>
    </source>
</evidence>
<dbReference type="GO" id="GO:0043683">
    <property type="term" value="P:type IV pilus assembly"/>
    <property type="evidence" value="ECO:0007669"/>
    <property type="project" value="InterPro"/>
</dbReference>
<dbReference type="NCBIfam" id="TIGR02532">
    <property type="entry name" value="IV_pilin_GFxxxE"/>
    <property type="match status" value="1"/>
</dbReference>
<protein>
    <submittedName>
        <fullName evidence="2">Type IV pilus assembly protein PilE</fullName>
    </submittedName>
</protein>
<keyword evidence="1" id="KW-0812">Transmembrane</keyword>
<dbReference type="SUPFAM" id="SSF54523">
    <property type="entry name" value="Pili subunits"/>
    <property type="match status" value="1"/>
</dbReference>
<dbReference type="PROSITE" id="PS00409">
    <property type="entry name" value="PROKAR_NTER_METHYL"/>
    <property type="match status" value="1"/>
</dbReference>
<keyword evidence="1" id="KW-1133">Transmembrane helix</keyword>
<dbReference type="PANTHER" id="PTHR30093">
    <property type="entry name" value="GENERAL SECRETION PATHWAY PROTEIN G"/>
    <property type="match status" value="1"/>
</dbReference>
<keyword evidence="3" id="KW-1185">Reference proteome</keyword>
<dbReference type="EMBL" id="FQUZ01000013">
    <property type="protein sequence ID" value="SHF11019.1"/>
    <property type="molecule type" value="Genomic_DNA"/>
</dbReference>
<dbReference type="InterPro" id="IPR031982">
    <property type="entry name" value="PilE-like"/>
</dbReference>
<dbReference type="AlphaFoldDB" id="A0A1M4YYY1"/>
<dbReference type="PANTHER" id="PTHR30093:SF47">
    <property type="entry name" value="TYPE IV PILUS NON-CORE MINOR PILIN PILE"/>
    <property type="match status" value="1"/>
</dbReference>
<dbReference type="Proteomes" id="UP000184327">
    <property type="component" value="Unassembled WGS sequence"/>
</dbReference>
<dbReference type="InterPro" id="IPR045584">
    <property type="entry name" value="Pilin-like"/>
</dbReference>
<sequence>MMYCTLSTTGKRQRGFTLIEIMIVVAIIGILAAIAFPNYTEYVRKGRRAEARTALLKVSQWMERSSVSTGLYPSSLNGAPTTVESGGYRIDFAKDGDGKDLRDGRSYTLQATRQNAQTGDKCGDYRLTHTGERQIVNQQSGVTVGQCW</sequence>
<evidence type="ECO:0000256" key="1">
    <source>
        <dbReference type="SAM" id="Phobius"/>
    </source>
</evidence>
<keyword evidence="1" id="KW-0472">Membrane</keyword>
<feature type="transmembrane region" description="Helical" evidence="1">
    <location>
        <begin position="16"/>
        <end position="39"/>
    </location>
</feature>